<dbReference type="AlphaFoldDB" id="A0A497EJH1"/>
<reference evidence="2 3" key="1">
    <citation type="submission" date="2018-06" db="EMBL/GenBank/DDBJ databases">
        <title>Extensive metabolic versatility and redundancy in microbially diverse, dynamic hydrothermal sediments.</title>
        <authorList>
            <person name="Dombrowski N."/>
            <person name="Teske A."/>
            <person name="Baker B.J."/>
        </authorList>
    </citation>
    <scope>NUCLEOTIDE SEQUENCE [LARGE SCALE GENOMIC DNA]</scope>
    <source>
        <strain evidence="2">B66_G16</strain>
    </source>
</reference>
<proteinExistence type="predicted"/>
<evidence type="ECO:0000313" key="3">
    <source>
        <dbReference type="Proteomes" id="UP000278475"/>
    </source>
</evidence>
<dbReference type="Proteomes" id="UP000278475">
    <property type="component" value="Unassembled WGS sequence"/>
</dbReference>
<accession>A0A497EJH1</accession>
<keyword evidence="1" id="KW-0812">Transmembrane</keyword>
<feature type="transmembrane region" description="Helical" evidence="1">
    <location>
        <begin position="81"/>
        <end position="106"/>
    </location>
</feature>
<name>A0A497EJH1_9CREN</name>
<keyword evidence="1" id="KW-1133">Transmembrane helix</keyword>
<evidence type="ECO:0000313" key="2">
    <source>
        <dbReference type="EMBL" id="RLE45405.1"/>
    </source>
</evidence>
<sequence length="112" mass="12788">MNKETIKEFLKPDWRKILLFTLFALSSLFIGQFACGGGDIGIVCNFWVGSPMPIFDCPVELFEDQLITFAIFSGDCHILSILPLIVFLFIDVVFWYALSCLTIFAYDKFRGK</sequence>
<keyword evidence="1" id="KW-0472">Membrane</keyword>
<protein>
    <submittedName>
        <fullName evidence="2">Uncharacterized protein</fullName>
    </submittedName>
</protein>
<evidence type="ECO:0000256" key="1">
    <source>
        <dbReference type="SAM" id="Phobius"/>
    </source>
</evidence>
<organism evidence="2 3">
    <name type="scientific">Thermoproteota archaeon</name>
    <dbReference type="NCBI Taxonomy" id="2056631"/>
    <lineage>
        <taxon>Archaea</taxon>
        <taxon>Thermoproteota</taxon>
    </lineage>
</organism>
<gene>
    <name evidence="2" type="ORF">DRJ31_11315</name>
</gene>
<dbReference type="EMBL" id="QMQV01000260">
    <property type="protein sequence ID" value="RLE45405.1"/>
    <property type="molecule type" value="Genomic_DNA"/>
</dbReference>
<comment type="caution">
    <text evidence="2">The sequence shown here is derived from an EMBL/GenBank/DDBJ whole genome shotgun (WGS) entry which is preliminary data.</text>
</comment>